<dbReference type="OrthoDB" id="2617840at2"/>
<evidence type="ECO:0000313" key="2">
    <source>
        <dbReference type="Proteomes" id="UP000309676"/>
    </source>
</evidence>
<evidence type="ECO:0000313" key="1">
    <source>
        <dbReference type="EMBL" id="TLS48683.1"/>
    </source>
</evidence>
<gene>
    <name evidence="1" type="ORF">FE782_29560</name>
</gene>
<dbReference type="EMBL" id="VCIW01000031">
    <property type="protein sequence ID" value="TLS48683.1"/>
    <property type="molecule type" value="Genomic_DNA"/>
</dbReference>
<dbReference type="AlphaFoldDB" id="A0A5R9G7G5"/>
<accession>A0A5R9G7G5</accession>
<proteinExistence type="predicted"/>
<name>A0A5R9G7G5_9BACL</name>
<comment type="caution">
    <text evidence="1">The sequence shown here is derived from an EMBL/GenBank/DDBJ whole genome shotgun (WGS) entry which is preliminary data.</text>
</comment>
<dbReference type="Proteomes" id="UP000309676">
    <property type="component" value="Unassembled WGS sequence"/>
</dbReference>
<organism evidence="1 2">
    <name type="scientific">Paenibacillus antri</name>
    <dbReference type="NCBI Taxonomy" id="2582848"/>
    <lineage>
        <taxon>Bacteria</taxon>
        <taxon>Bacillati</taxon>
        <taxon>Bacillota</taxon>
        <taxon>Bacilli</taxon>
        <taxon>Bacillales</taxon>
        <taxon>Paenibacillaceae</taxon>
        <taxon>Paenibacillus</taxon>
    </lineage>
</organism>
<protein>
    <submittedName>
        <fullName evidence="1">Uncharacterized protein</fullName>
    </submittedName>
</protein>
<keyword evidence="2" id="KW-1185">Reference proteome</keyword>
<reference evidence="1 2" key="1">
    <citation type="submission" date="2019-05" db="EMBL/GenBank/DDBJ databases">
        <authorList>
            <person name="Narsing Rao M.P."/>
            <person name="Li W.J."/>
        </authorList>
    </citation>
    <scope>NUCLEOTIDE SEQUENCE [LARGE SCALE GENOMIC DNA]</scope>
    <source>
        <strain evidence="1 2">SYSU_K30003</strain>
    </source>
</reference>
<dbReference type="RefSeq" id="WP_138197953.1">
    <property type="nucleotide sequence ID" value="NZ_VCIW01000031.1"/>
</dbReference>
<sequence>MAACDPWKYTNVTGEVFRTLRSLAQKEGFHIPNAPSGEFSIRKGGMSLNFHYSWNQNNGGLTITCLKKPSLIGCPMVKGIADQILRQSGGRPA</sequence>